<evidence type="ECO:0000313" key="12">
    <source>
        <dbReference type="Proteomes" id="UP000308092"/>
    </source>
</evidence>
<accession>A0A4V3UN01</accession>
<dbReference type="InterPro" id="IPR002921">
    <property type="entry name" value="Fungal_lipase-type"/>
</dbReference>
<keyword evidence="12" id="KW-1185">Reference proteome</keyword>
<dbReference type="SUPFAM" id="SSF53474">
    <property type="entry name" value="alpha/beta-Hydrolases"/>
    <property type="match status" value="1"/>
</dbReference>
<keyword evidence="4 9" id="KW-0732">Signal</keyword>
<dbReference type="InterPro" id="IPR051299">
    <property type="entry name" value="AB_hydrolase_lip/est"/>
</dbReference>
<dbReference type="GO" id="GO:0006629">
    <property type="term" value="P:lipid metabolic process"/>
    <property type="evidence" value="ECO:0007669"/>
    <property type="project" value="InterPro"/>
</dbReference>
<dbReference type="EC" id="3.1.1.73" evidence="1"/>
<reference evidence="11 12" key="1">
    <citation type="submission" date="2019-03" db="EMBL/GenBank/DDBJ databases">
        <title>The genome sequence of a newly discovered highly antifungal drug resistant Aspergillus species, Aspergillus tanneri NIH 1004.</title>
        <authorList>
            <person name="Mounaud S."/>
            <person name="Singh I."/>
            <person name="Joardar V."/>
            <person name="Pakala S."/>
            <person name="Pakala S."/>
            <person name="Venepally P."/>
            <person name="Hoover J."/>
            <person name="Nierman W."/>
            <person name="Chung J."/>
            <person name="Losada L."/>
        </authorList>
    </citation>
    <scope>NUCLEOTIDE SEQUENCE [LARGE SCALE GENOMIC DNA]</scope>
    <source>
        <strain evidence="11 12">NIH1004</strain>
    </source>
</reference>
<dbReference type="Gene3D" id="3.40.50.1820">
    <property type="entry name" value="alpha/beta hydrolase"/>
    <property type="match status" value="1"/>
</dbReference>
<evidence type="ECO:0000259" key="10">
    <source>
        <dbReference type="Pfam" id="PF01764"/>
    </source>
</evidence>
<dbReference type="InterPro" id="IPR029058">
    <property type="entry name" value="AB_hydrolase_fold"/>
</dbReference>
<dbReference type="PANTHER" id="PTHR46640">
    <property type="entry name" value="TRIACYLGLYCEROL LIPASE, PUTATIVE (AFU_ORTHOLOGUE AFUA_6G06510)-RELATED"/>
    <property type="match status" value="1"/>
</dbReference>
<feature type="domain" description="Fungal lipase-type" evidence="10">
    <location>
        <begin position="83"/>
        <end position="220"/>
    </location>
</feature>
<evidence type="ECO:0000313" key="11">
    <source>
        <dbReference type="EMBL" id="THC89284.1"/>
    </source>
</evidence>
<evidence type="ECO:0000256" key="4">
    <source>
        <dbReference type="ARBA" id="ARBA00022729"/>
    </source>
</evidence>
<dbReference type="Pfam" id="PF01764">
    <property type="entry name" value="Lipase_3"/>
    <property type="match status" value="1"/>
</dbReference>
<sequence length="297" mass="31678">MAQTLINKIAVFSAFLAVPGFSQAPVSIDVFKEIIRYTKFAAAAYVDYCATPPYGSSVVQYFNDEYTDTQATLFRDDLAKELIIAFRGSSSPTDLDTDVDFNLVPVTAGGISCADCLVHRGFQVAYESISNDVASTIQSTLSSTSGYSITVTGHSLGAALAAIAAPALINKGIRVAKTFTFGEPRNGNAAWASYVSSVVPDSNYYRVTHANDGVPHIPPDILGFQHHGPEYWESKSDASNTATTVYYCGNNSTSCNAVQNYGDNPINRAHMTYSNGVIGAGLHSPDCGAPRVSPRDP</sequence>
<dbReference type="Proteomes" id="UP000308092">
    <property type="component" value="Unassembled WGS sequence"/>
</dbReference>
<keyword evidence="5" id="KW-0378">Hydrolase</keyword>
<feature type="signal peptide" evidence="9">
    <location>
        <begin position="1"/>
        <end position="24"/>
    </location>
</feature>
<evidence type="ECO:0000256" key="6">
    <source>
        <dbReference type="ARBA" id="ARBA00034075"/>
    </source>
</evidence>
<comment type="caution">
    <text evidence="11">The sequence shown here is derived from an EMBL/GenBank/DDBJ whole genome shotgun (WGS) entry which is preliminary data.</text>
</comment>
<keyword evidence="3" id="KW-0858">Xylan degradation</keyword>
<keyword evidence="3" id="KW-0119">Carbohydrate metabolism</keyword>
<proteinExistence type="inferred from homology"/>
<protein>
    <recommendedName>
        <fullName evidence="1">feruloyl esterase</fullName>
        <ecNumber evidence="1">3.1.1.73</ecNumber>
    </recommendedName>
    <alternativeName>
        <fullName evidence="8">Ferulic acid esterase A</fullName>
    </alternativeName>
</protein>
<dbReference type="VEuPathDB" id="FungiDB:EYZ11_011259"/>
<evidence type="ECO:0000256" key="2">
    <source>
        <dbReference type="ARBA" id="ARBA00022487"/>
    </source>
</evidence>
<dbReference type="EMBL" id="SOSA01000679">
    <property type="protein sequence ID" value="THC89284.1"/>
    <property type="molecule type" value="Genomic_DNA"/>
</dbReference>
<evidence type="ECO:0000256" key="3">
    <source>
        <dbReference type="ARBA" id="ARBA00022651"/>
    </source>
</evidence>
<feature type="chain" id="PRO_5020642924" description="feruloyl esterase" evidence="9">
    <location>
        <begin position="25"/>
        <end position="297"/>
    </location>
</feature>
<organism evidence="11 12">
    <name type="scientific">Aspergillus tanneri</name>
    <dbReference type="NCBI Taxonomy" id="1220188"/>
    <lineage>
        <taxon>Eukaryota</taxon>
        <taxon>Fungi</taxon>
        <taxon>Dikarya</taxon>
        <taxon>Ascomycota</taxon>
        <taxon>Pezizomycotina</taxon>
        <taxon>Eurotiomycetes</taxon>
        <taxon>Eurotiomycetidae</taxon>
        <taxon>Eurotiales</taxon>
        <taxon>Aspergillaceae</taxon>
        <taxon>Aspergillus</taxon>
        <taxon>Aspergillus subgen. Circumdati</taxon>
    </lineage>
</organism>
<evidence type="ECO:0000256" key="7">
    <source>
        <dbReference type="ARBA" id="ARBA00037991"/>
    </source>
</evidence>
<dbReference type="GO" id="GO:0045493">
    <property type="term" value="P:xylan catabolic process"/>
    <property type="evidence" value="ECO:0007669"/>
    <property type="project" value="UniProtKB-KW"/>
</dbReference>
<evidence type="ECO:0000256" key="5">
    <source>
        <dbReference type="ARBA" id="ARBA00022801"/>
    </source>
</evidence>
<dbReference type="AlphaFoldDB" id="A0A4V3UN01"/>
<evidence type="ECO:0000256" key="8">
    <source>
        <dbReference type="ARBA" id="ARBA00041313"/>
    </source>
</evidence>
<comment type="catalytic activity">
    <reaction evidence="6">
        <text>feruloyl-polysaccharide + H2O = ferulate + polysaccharide.</text>
        <dbReference type="EC" id="3.1.1.73"/>
    </reaction>
</comment>
<dbReference type="CDD" id="cd00519">
    <property type="entry name" value="Lipase_3"/>
    <property type="match status" value="1"/>
</dbReference>
<keyword evidence="3" id="KW-0624">Polysaccharide degradation</keyword>
<comment type="similarity">
    <text evidence="7">Belongs to the AB hydrolase superfamily. FaeA family.</text>
</comment>
<evidence type="ECO:0000256" key="1">
    <source>
        <dbReference type="ARBA" id="ARBA00013091"/>
    </source>
</evidence>
<gene>
    <name evidence="11" type="ORF">EYZ11_011259</name>
</gene>
<name>A0A4V3UN01_9EURO</name>
<evidence type="ECO:0000256" key="9">
    <source>
        <dbReference type="SAM" id="SignalP"/>
    </source>
</evidence>
<dbReference type="PANTHER" id="PTHR46640:SF1">
    <property type="entry name" value="FUNGAL LIPASE-LIKE DOMAIN-CONTAINING PROTEIN-RELATED"/>
    <property type="match status" value="1"/>
</dbReference>
<dbReference type="GO" id="GO:0030600">
    <property type="term" value="F:feruloyl esterase activity"/>
    <property type="evidence" value="ECO:0007669"/>
    <property type="project" value="UniProtKB-EC"/>
</dbReference>
<keyword evidence="2" id="KW-0719">Serine esterase</keyword>